<organism evidence="1 2">
    <name type="scientific">Striga asiatica</name>
    <name type="common">Asiatic witchweed</name>
    <name type="synonym">Buchnera asiatica</name>
    <dbReference type="NCBI Taxonomy" id="4170"/>
    <lineage>
        <taxon>Eukaryota</taxon>
        <taxon>Viridiplantae</taxon>
        <taxon>Streptophyta</taxon>
        <taxon>Embryophyta</taxon>
        <taxon>Tracheophyta</taxon>
        <taxon>Spermatophyta</taxon>
        <taxon>Magnoliopsida</taxon>
        <taxon>eudicotyledons</taxon>
        <taxon>Gunneridae</taxon>
        <taxon>Pentapetalae</taxon>
        <taxon>asterids</taxon>
        <taxon>lamiids</taxon>
        <taxon>Lamiales</taxon>
        <taxon>Orobanchaceae</taxon>
        <taxon>Buchnereae</taxon>
        <taxon>Striga</taxon>
    </lineage>
</organism>
<gene>
    <name evidence="1" type="ORF">STAS_02368</name>
</gene>
<dbReference type="AlphaFoldDB" id="A0A5A7P1K9"/>
<dbReference type="OrthoDB" id="912531at2759"/>
<dbReference type="EMBL" id="BKCP01001114">
    <property type="protein sequence ID" value="GER26703.1"/>
    <property type="molecule type" value="Genomic_DNA"/>
</dbReference>
<accession>A0A5A7P1K9</accession>
<name>A0A5A7P1K9_STRAF</name>
<evidence type="ECO:0000313" key="1">
    <source>
        <dbReference type="EMBL" id="GER26703.1"/>
    </source>
</evidence>
<protein>
    <submittedName>
        <fullName evidence="1">RING/U-box superfamily protein</fullName>
    </submittedName>
</protein>
<dbReference type="Proteomes" id="UP000325081">
    <property type="component" value="Unassembled WGS sequence"/>
</dbReference>
<evidence type="ECO:0000313" key="2">
    <source>
        <dbReference type="Proteomes" id="UP000325081"/>
    </source>
</evidence>
<comment type="caution">
    <text evidence="1">The sequence shown here is derived from an EMBL/GenBank/DDBJ whole genome shotgun (WGS) entry which is preliminary data.</text>
</comment>
<keyword evidence="2" id="KW-1185">Reference proteome</keyword>
<proteinExistence type="predicted"/>
<reference evidence="2" key="1">
    <citation type="journal article" date="2019" name="Curr. Biol.">
        <title>Genome Sequence of Striga asiatica Provides Insight into the Evolution of Plant Parasitism.</title>
        <authorList>
            <person name="Yoshida S."/>
            <person name="Kim S."/>
            <person name="Wafula E.K."/>
            <person name="Tanskanen J."/>
            <person name="Kim Y.M."/>
            <person name="Honaas L."/>
            <person name="Yang Z."/>
            <person name="Spallek T."/>
            <person name="Conn C.E."/>
            <person name="Ichihashi Y."/>
            <person name="Cheong K."/>
            <person name="Cui S."/>
            <person name="Der J.P."/>
            <person name="Gundlach H."/>
            <person name="Jiao Y."/>
            <person name="Hori C."/>
            <person name="Ishida J.K."/>
            <person name="Kasahara H."/>
            <person name="Kiba T."/>
            <person name="Kim M.S."/>
            <person name="Koo N."/>
            <person name="Laohavisit A."/>
            <person name="Lee Y.H."/>
            <person name="Lumba S."/>
            <person name="McCourt P."/>
            <person name="Mortimer J.C."/>
            <person name="Mutuku J.M."/>
            <person name="Nomura T."/>
            <person name="Sasaki-Sekimoto Y."/>
            <person name="Seto Y."/>
            <person name="Wang Y."/>
            <person name="Wakatake T."/>
            <person name="Sakakibara H."/>
            <person name="Demura T."/>
            <person name="Yamaguchi S."/>
            <person name="Yoneyama K."/>
            <person name="Manabe R.I."/>
            <person name="Nelson D.C."/>
            <person name="Schulman A.H."/>
            <person name="Timko M.P."/>
            <person name="dePamphilis C.W."/>
            <person name="Choi D."/>
            <person name="Shirasu K."/>
        </authorList>
    </citation>
    <scope>NUCLEOTIDE SEQUENCE [LARGE SCALE GENOMIC DNA]</scope>
    <source>
        <strain evidence="2">cv. UVA1</strain>
    </source>
</reference>
<sequence length="132" mass="14810">MNSGLTELEMGAVLELIQLGGGGFPVLWVDYPAEKDGSILMSCWDGDVDRSNELSNCSVCLQHWTGISFGKGDLHRTDRICSHALHSIPMFQKQSTKLSEHICEEMDKFVRVIVWGSTQDKRKLHCVRSCLL</sequence>